<dbReference type="Pfam" id="PF07690">
    <property type="entry name" value="MFS_1"/>
    <property type="match status" value="1"/>
</dbReference>
<feature type="transmembrane region" description="Helical" evidence="7">
    <location>
        <begin position="349"/>
        <end position="371"/>
    </location>
</feature>
<dbReference type="RefSeq" id="WP_214440508.1">
    <property type="nucleotide sequence ID" value="NZ_JAECZB010000067.1"/>
</dbReference>
<keyword evidence="4 7" id="KW-0812">Transmembrane</keyword>
<organism evidence="8 9">
    <name type="scientific">Atlanticothrix silvestris CENA357</name>
    <dbReference type="NCBI Taxonomy" id="1725252"/>
    <lineage>
        <taxon>Bacteria</taxon>
        <taxon>Bacillati</taxon>
        <taxon>Cyanobacteriota</taxon>
        <taxon>Cyanophyceae</taxon>
        <taxon>Nostocales</taxon>
        <taxon>Nodulariaceae</taxon>
        <taxon>Atlanticothrix</taxon>
        <taxon>Atlanticothrix silvestris</taxon>
    </lineage>
</organism>
<reference evidence="8 9" key="1">
    <citation type="journal article" date="2021" name="Int. J. Syst. Evol. Microbiol.">
        <title>Amazonocrinis nigriterrae gen. nov., sp. nov., Atlanticothrix silvestris gen. nov., sp. nov. and Dendronalium phyllosphericum gen. nov., sp. nov., nostocacean cyanobacteria from Brazilian environments.</title>
        <authorList>
            <person name="Alvarenga D.O."/>
            <person name="Andreote A.P.D."/>
            <person name="Branco L.H.Z."/>
            <person name="Delbaje E."/>
            <person name="Cruz R.B."/>
            <person name="Varani A.M."/>
            <person name="Fiore M.F."/>
        </authorList>
    </citation>
    <scope>NUCLEOTIDE SEQUENCE [LARGE SCALE GENOMIC DNA]</scope>
    <source>
        <strain evidence="8 9">CENA357</strain>
    </source>
</reference>
<feature type="transmembrane region" description="Helical" evidence="7">
    <location>
        <begin position="77"/>
        <end position="98"/>
    </location>
</feature>
<feature type="transmembrane region" description="Helical" evidence="7">
    <location>
        <begin position="173"/>
        <end position="193"/>
    </location>
</feature>
<name>A0A8J7L546_9CYAN</name>
<feature type="transmembrane region" description="Helical" evidence="7">
    <location>
        <begin position="12"/>
        <end position="38"/>
    </location>
</feature>
<keyword evidence="2" id="KW-0813">Transport</keyword>
<evidence type="ECO:0000256" key="3">
    <source>
        <dbReference type="ARBA" id="ARBA00022475"/>
    </source>
</evidence>
<evidence type="ECO:0000256" key="6">
    <source>
        <dbReference type="ARBA" id="ARBA00023136"/>
    </source>
</evidence>
<keyword evidence="3" id="KW-1003">Cell membrane</keyword>
<keyword evidence="6 7" id="KW-0472">Membrane</keyword>
<keyword evidence="5 7" id="KW-1133">Transmembrane helix</keyword>
<protein>
    <submittedName>
        <fullName evidence="8">MFS transporter</fullName>
    </submittedName>
</protein>
<feature type="transmembrane region" description="Helical" evidence="7">
    <location>
        <begin position="391"/>
        <end position="417"/>
    </location>
</feature>
<evidence type="ECO:0000313" key="9">
    <source>
        <dbReference type="Proteomes" id="UP000599391"/>
    </source>
</evidence>
<dbReference type="Proteomes" id="UP000599391">
    <property type="component" value="Unassembled WGS sequence"/>
</dbReference>
<gene>
    <name evidence="8" type="ORF">I8751_18225</name>
</gene>
<dbReference type="Gene3D" id="1.20.1250.20">
    <property type="entry name" value="MFS general substrate transporter like domains"/>
    <property type="match status" value="1"/>
</dbReference>
<keyword evidence="9" id="KW-1185">Reference proteome</keyword>
<evidence type="ECO:0000256" key="2">
    <source>
        <dbReference type="ARBA" id="ARBA00022448"/>
    </source>
</evidence>
<dbReference type="CDD" id="cd06173">
    <property type="entry name" value="MFS_MefA_like"/>
    <property type="match status" value="1"/>
</dbReference>
<dbReference type="AlphaFoldDB" id="A0A8J7L546"/>
<dbReference type="InterPro" id="IPR011701">
    <property type="entry name" value="MFS"/>
</dbReference>
<feature type="transmembrane region" description="Helical" evidence="7">
    <location>
        <begin position="257"/>
        <end position="281"/>
    </location>
</feature>
<feature type="transmembrane region" description="Helical" evidence="7">
    <location>
        <begin position="311"/>
        <end position="328"/>
    </location>
</feature>
<evidence type="ECO:0000313" key="8">
    <source>
        <dbReference type="EMBL" id="MBH8554267.1"/>
    </source>
</evidence>
<dbReference type="PANTHER" id="PTHR43266:SF2">
    <property type="entry name" value="MAJOR FACILITATOR SUPERFAMILY (MFS) PROFILE DOMAIN-CONTAINING PROTEIN"/>
    <property type="match status" value="1"/>
</dbReference>
<evidence type="ECO:0000256" key="1">
    <source>
        <dbReference type="ARBA" id="ARBA00004651"/>
    </source>
</evidence>
<feature type="transmembrane region" description="Helical" evidence="7">
    <location>
        <begin position="147"/>
        <end position="167"/>
    </location>
</feature>
<dbReference type="GO" id="GO:0022857">
    <property type="term" value="F:transmembrane transporter activity"/>
    <property type="evidence" value="ECO:0007669"/>
    <property type="project" value="InterPro"/>
</dbReference>
<feature type="transmembrane region" description="Helical" evidence="7">
    <location>
        <begin position="224"/>
        <end position="245"/>
    </location>
</feature>
<comment type="subcellular location">
    <subcellularLocation>
        <location evidence="1">Cell membrane</location>
        <topology evidence="1">Multi-pass membrane protein</topology>
    </subcellularLocation>
</comment>
<accession>A0A8J7L546</accession>
<evidence type="ECO:0000256" key="7">
    <source>
        <dbReference type="SAM" id="Phobius"/>
    </source>
</evidence>
<evidence type="ECO:0000256" key="5">
    <source>
        <dbReference type="ARBA" id="ARBA00022989"/>
    </source>
</evidence>
<dbReference type="SUPFAM" id="SSF103473">
    <property type="entry name" value="MFS general substrate transporter"/>
    <property type="match status" value="1"/>
</dbReference>
<feature type="transmembrane region" description="Helical" evidence="7">
    <location>
        <begin position="104"/>
        <end position="126"/>
    </location>
</feature>
<dbReference type="PANTHER" id="PTHR43266">
    <property type="entry name" value="MACROLIDE-EFFLUX PROTEIN"/>
    <property type="match status" value="1"/>
</dbReference>
<sequence>MEQNQPKSLNTFLIIWAGQIASILGSEMTSFAITIWAWQARGQATPISLILLFHQIPRVIASSFAGVVVDRCNRKQLMMLGDTVAGVSSIVIFGLFLMNRLEIWHLYITAAINGLFGYFQGLAYSASMSMIVPKRHYTRAAAMSDHITQFGSTILAPALAGTLYYTIGLGGILAIDLCTFLIAIATIWSVHIPQPERSQQNRKNETLWQELTFGFRYIIKRSSLLAILLFLLVLYLVDTVLYGIHSPLILARSNNDATVYASVQAAIGVGGVVGALLLSVWGGFKRRIHGFLLGTIFSYASMVVFGLGNSLLVWMIAGFFAAFFWPFISSSSQAIWLSKVEPEVQGRVFASRYLISQIASPVGLAISGPLADYIFSPAMQPDGSLASILGRFFGTVTGAGMAVQYTLFAFFGVLIGLAGYTFRKLRDVEIIVPDYGVETGK</sequence>
<dbReference type="EMBL" id="JAECZB010000067">
    <property type="protein sequence ID" value="MBH8554267.1"/>
    <property type="molecule type" value="Genomic_DNA"/>
</dbReference>
<feature type="transmembrane region" description="Helical" evidence="7">
    <location>
        <begin position="44"/>
        <end position="65"/>
    </location>
</feature>
<evidence type="ECO:0000256" key="4">
    <source>
        <dbReference type="ARBA" id="ARBA00022692"/>
    </source>
</evidence>
<proteinExistence type="predicted"/>
<dbReference type="GO" id="GO:0005886">
    <property type="term" value="C:plasma membrane"/>
    <property type="evidence" value="ECO:0007669"/>
    <property type="project" value="UniProtKB-SubCell"/>
</dbReference>
<comment type="caution">
    <text evidence="8">The sequence shown here is derived from an EMBL/GenBank/DDBJ whole genome shotgun (WGS) entry which is preliminary data.</text>
</comment>
<feature type="transmembrane region" description="Helical" evidence="7">
    <location>
        <begin position="288"/>
        <end position="305"/>
    </location>
</feature>
<dbReference type="InterPro" id="IPR036259">
    <property type="entry name" value="MFS_trans_sf"/>
</dbReference>